<evidence type="ECO:0000313" key="9">
    <source>
        <dbReference type="EMBL" id="GAA0549549.1"/>
    </source>
</evidence>
<dbReference type="Pfam" id="PF00728">
    <property type="entry name" value="Glyco_hydro_20"/>
    <property type="match status" value="1"/>
</dbReference>
<dbReference type="InterPro" id="IPR008965">
    <property type="entry name" value="CBM2/CBM3_carb-bd_dom_sf"/>
</dbReference>
<dbReference type="SUPFAM" id="SSF81296">
    <property type="entry name" value="E set domains"/>
    <property type="match status" value="1"/>
</dbReference>
<dbReference type="InterPro" id="IPR015882">
    <property type="entry name" value="HEX_bac_N"/>
</dbReference>
<evidence type="ECO:0000256" key="3">
    <source>
        <dbReference type="ARBA" id="ARBA00012663"/>
    </source>
</evidence>
<protein>
    <recommendedName>
        <fullName evidence="3">beta-N-acetylhexosaminidase</fullName>
        <ecNumber evidence="3">3.2.1.52</ecNumber>
    </recommendedName>
    <alternativeName>
        <fullName evidence="6">Beta-N-acetylhexosaminidase</fullName>
    </alternativeName>
    <alternativeName>
        <fullName evidence="7">N-acetyl-beta-glucosaminidase</fullName>
    </alternativeName>
</protein>
<dbReference type="PROSITE" id="PS51257">
    <property type="entry name" value="PROKAR_LIPOPROTEIN"/>
    <property type="match status" value="1"/>
</dbReference>
<reference evidence="10" key="1">
    <citation type="journal article" date="2019" name="Int. J. Syst. Evol. Microbiol.">
        <title>The Global Catalogue of Microorganisms (GCM) 10K type strain sequencing project: providing services to taxonomists for standard genome sequencing and annotation.</title>
        <authorList>
            <consortium name="The Broad Institute Genomics Platform"/>
            <consortium name="The Broad Institute Genome Sequencing Center for Infectious Disease"/>
            <person name="Wu L."/>
            <person name="Ma J."/>
        </authorList>
    </citation>
    <scope>NUCLEOTIDE SEQUENCE [LARGE SCALE GENOMIC DNA]</scope>
    <source>
        <strain evidence="10">JCM 14331</strain>
    </source>
</reference>
<keyword evidence="4" id="KW-0378">Hydrolase</keyword>
<dbReference type="PANTHER" id="PTHR22600:SF57">
    <property type="entry name" value="BETA-N-ACETYLHEXOSAMINIDASE"/>
    <property type="match status" value="1"/>
</dbReference>
<dbReference type="InterPro" id="IPR012291">
    <property type="entry name" value="CBM2_carb-bd_dom_sf"/>
</dbReference>
<evidence type="ECO:0000256" key="2">
    <source>
        <dbReference type="ARBA" id="ARBA00006285"/>
    </source>
</evidence>
<dbReference type="InterPro" id="IPR025705">
    <property type="entry name" value="Beta_hexosaminidase_sua/sub"/>
</dbReference>
<gene>
    <name evidence="9" type="ORF">GCM10009098_16510</name>
</gene>
<organism evidence="9 10">
    <name type="scientific">Rheinheimera aquimaris</name>
    <dbReference type="NCBI Taxonomy" id="412437"/>
    <lineage>
        <taxon>Bacteria</taxon>
        <taxon>Pseudomonadati</taxon>
        <taxon>Pseudomonadota</taxon>
        <taxon>Gammaproteobacteria</taxon>
        <taxon>Chromatiales</taxon>
        <taxon>Chromatiaceae</taxon>
        <taxon>Rheinheimera</taxon>
    </lineage>
</organism>
<dbReference type="Gene3D" id="2.60.40.290">
    <property type="match status" value="1"/>
</dbReference>
<dbReference type="InterPro" id="IPR014756">
    <property type="entry name" value="Ig_E-set"/>
</dbReference>
<dbReference type="InterPro" id="IPR004867">
    <property type="entry name" value="CHB_C_dom"/>
</dbReference>
<dbReference type="SUPFAM" id="SSF49384">
    <property type="entry name" value="Carbohydrate-binding domain"/>
    <property type="match status" value="1"/>
</dbReference>
<evidence type="ECO:0000259" key="8">
    <source>
        <dbReference type="SMART" id="SM01081"/>
    </source>
</evidence>
<dbReference type="InterPro" id="IPR004866">
    <property type="entry name" value="CHB/HEX_N_dom"/>
</dbReference>
<dbReference type="PANTHER" id="PTHR22600">
    <property type="entry name" value="BETA-HEXOSAMINIDASE"/>
    <property type="match status" value="1"/>
</dbReference>
<dbReference type="Gene3D" id="3.30.379.10">
    <property type="entry name" value="Chitobiase/beta-hexosaminidase domain 2-like"/>
    <property type="match status" value="1"/>
</dbReference>
<sequence>MGREDLRQYIFGLLALSCQQLSAATSFTQQQLAQFASQSTLSFAVAQQQPTTPMQFNAAITLHNGSKFALPAGKSDWQVYFHLIRHIDTIELHGVKIEHVQGDLHRISPTERFAGLTPAQQLSLPFSSAPWMVSYSDFMPRAFITAKGLTPEIFANTNTEDFSAFVQPLISPAQLQRNFAEGEQVAVVTPSNRFKRNASLLSDDTTSDSSARIIPAPLHAELLPQRVLLTTDWQIQFDDALKPEANYLQQQLQQQGIQLRLASHDASAKQLIRLSTTPELELAAEGYQLTISEQQISLNGKDSSGTFYAIQSLLALLQNSSKGLTLPAGKITDQPRAGWRGMHYDMARNFHGKAVTLRLIDNMARYKLNKLHLHLTEDEGWRLQIPGLPELTDIGATRCFDLSEQKCLLTQLGTGPDATGSGNGYYTTADFIEILRYATARHIEVIPEIDLPGHARAAIIAMKARYNRLMAEGNAEEATQYLLSDPDDTSVYLSVQNYNDNSANVCLPSTYAFIEKVLSELQKMYQQADIKLSTFHMGGDEVAKGSWEGSPACQQLFTQSSNNISTVADLKPYFVSRLAELTQQHKLVLAGWEDGLMYDQQNTFERKKLKNKQIIANAWDNIWEWGVADRAYRLANNGYQVVLSPATHLYFDHPHEAHPQERGYYWATRYAGIDKVFGFMPDNLYANADTTRSGTSITDLPALVGRALPELAQPENILGIQGQVWSETIRTEQQLEQMIYPRMLALAERAWHKAAWEDTGDNAGKLRDWQSFAARLSNVELARLNDAGSSFYLPPPGAQLGKAGWQFNTALPHLTIECSTDNGNSWHACNTAKLAEQSFLARSRQGNTVSRTVKLPLTP</sequence>
<dbReference type="PRINTS" id="PR00738">
    <property type="entry name" value="GLHYDRLASE20"/>
</dbReference>
<dbReference type="Pfam" id="PF03174">
    <property type="entry name" value="CHB_HEX_C"/>
    <property type="match status" value="1"/>
</dbReference>
<dbReference type="InterPro" id="IPR015883">
    <property type="entry name" value="Glyco_hydro_20_cat"/>
</dbReference>
<dbReference type="SUPFAM" id="SSF51445">
    <property type="entry name" value="(Trans)glycosidases"/>
    <property type="match status" value="1"/>
</dbReference>
<keyword evidence="10" id="KW-1185">Reference proteome</keyword>
<comment type="similarity">
    <text evidence="2">Belongs to the glycosyl hydrolase 20 family.</text>
</comment>
<dbReference type="Gene3D" id="3.20.20.80">
    <property type="entry name" value="Glycosidases"/>
    <property type="match status" value="1"/>
</dbReference>
<dbReference type="InterPro" id="IPR017853">
    <property type="entry name" value="GH"/>
</dbReference>
<proteinExistence type="inferred from homology"/>
<keyword evidence="5" id="KW-0326">Glycosidase</keyword>
<dbReference type="SMART" id="SM01081">
    <property type="entry name" value="CHB_HEX"/>
    <property type="match status" value="1"/>
</dbReference>
<evidence type="ECO:0000256" key="6">
    <source>
        <dbReference type="ARBA" id="ARBA00030512"/>
    </source>
</evidence>
<dbReference type="InterPro" id="IPR013783">
    <property type="entry name" value="Ig-like_fold"/>
</dbReference>
<accession>A0ABP3NRN3</accession>
<dbReference type="Gene3D" id="2.60.40.10">
    <property type="entry name" value="Immunoglobulins"/>
    <property type="match status" value="1"/>
</dbReference>
<evidence type="ECO:0000256" key="7">
    <source>
        <dbReference type="ARBA" id="ARBA00033000"/>
    </source>
</evidence>
<evidence type="ECO:0000256" key="5">
    <source>
        <dbReference type="ARBA" id="ARBA00023295"/>
    </source>
</evidence>
<dbReference type="EMBL" id="BAAAEO010000002">
    <property type="protein sequence ID" value="GAA0549549.1"/>
    <property type="molecule type" value="Genomic_DNA"/>
</dbReference>
<dbReference type="Pfam" id="PF03173">
    <property type="entry name" value="CHB_HEX"/>
    <property type="match status" value="1"/>
</dbReference>
<dbReference type="InterPro" id="IPR029018">
    <property type="entry name" value="Hex-like_dom2"/>
</dbReference>
<evidence type="ECO:0000256" key="4">
    <source>
        <dbReference type="ARBA" id="ARBA00022801"/>
    </source>
</evidence>
<comment type="caution">
    <text evidence="9">The sequence shown here is derived from an EMBL/GenBank/DDBJ whole genome shotgun (WGS) entry which is preliminary data.</text>
</comment>
<dbReference type="SUPFAM" id="SSF55545">
    <property type="entry name" value="beta-N-acetylhexosaminidase-like domain"/>
    <property type="match status" value="1"/>
</dbReference>
<comment type="catalytic activity">
    <reaction evidence="1">
        <text>Hydrolysis of terminal non-reducing N-acetyl-D-hexosamine residues in N-acetyl-beta-D-hexosaminides.</text>
        <dbReference type="EC" id="3.2.1.52"/>
    </reaction>
</comment>
<dbReference type="Pfam" id="PF02838">
    <property type="entry name" value="Glyco_hydro_20b"/>
    <property type="match status" value="1"/>
</dbReference>
<name>A0ABP3NRN3_9GAMM</name>
<feature type="domain" description="Chitobiase/beta-hexosaminidases N-terminal" evidence="8">
    <location>
        <begin position="37"/>
        <end position="192"/>
    </location>
</feature>
<dbReference type="EC" id="3.2.1.52" evidence="3"/>
<evidence type="ECO:0000313" key="10">
    <source>
        <dbReference type="Proteomes" id="UP001501169"/>
    </source>
</evidence>
<dbReference type="Proteomes" id="UP001501169">
    <property type="component" value="Unassembled WGS sequence"/>
</dbReference>
<evidence type="ECO:0000256" key="1">
    <source>
        <dbReference type="ARBA" id="ARBA00001231"/>
    </source>
</evidence>
<dbReference type="CDD" id="cd06569">
    <property type="entry name" value="GH20_Sm-chitobiase-like"/>
    <property type="match status" value="1"/>
</dbReference>